<dbReference type="Gene3D" id="3.30.300.30">
    <property type="match status" value="1"/>
</dbReference>
<comment type="subcellular location">
    <subcellularLocation>
        <location evidence="1">Peroxisome</location>
    </subcellularLocation>
</comment>
<dbReference type="EMBL" id="JAPTSV010000784">
    <property type="protein sequence ID" value="KAJ1519125.1"/>
    <property type="molecule type" value="Genomic_DNA"/>
</dbReference>
<comment type="caution">
    <text evidence="5">The sequence shown here is derived from an EMBL/GenBank/DDBJ whole genome shotgun (WGS) entry which is preliminary data.</text>
</comment>
<dbReference type="GO" id="GO:0004467">
    <property type="term" value="F:long-chain fatty acid-CoA ligase activity"/>
    <property type="evidence" value="ECO:0007669"/>
    <property type="project" value="TreeGrafter"/>
</dbReference>
<keyword evidence="2" id="KW-0576">Peroxisome</keyword>
<evidence type="ECO:0000259" key="3">
    <source>
        <dbReference type="Pfam" id="PF00501"/>
    </source>
</evidence>
<sequence>MAAVAVKGRPAAEHPGGSLGRFLLAGLRRHERLAIPAQVDSDTLREMSFAEVLRQSVRAAEGWRALGLTSSDTLAVFCPHNHYLYPAFFGAILEGISVAIIKHSTPDELRRFLALIGPKAVLTEPAGLGVVRAALGAAGPGLLHVVAAATSPDSHALSVPDLMAKGAAADPETYRPGDVGDPTEHVAFLLFSSGSSGLPKMVHLSDYSFTMTLLCMRDWLLLPGDRMFITSQLSWATGLTFTLVCAIMGATRVYGWFGQDASRKDWLEIVQRVQVTAWFVPPAGLTMLAAKGARAAPALRSLRVLLTSGSGLHADAQRRLSALLDTPVVQWYGITEVGIIAADGLPARPGSSGRPAPGVHIRLVDADSGLDLVAPNAIGEIRVTSPAYMSGYHNNEIETSQCLDDHGFFRTGDLAYLDEDGYLYLVDRIKDQIKFENMGVAPAELEALLLSHPAVRDACVVGRPYPLRLVDVAAAFVVRQADAGDLTDAELGDIVADHLSYEKWLYGGVFFREEIPITPNGKPDRLHLREWIKTLPPLECSL</sequence>
<dbReference type="GO" id="GO:0005777">
    <property type="term" value="C:peroxisome"/>
    <property type="evidence" value="ECO:0007669"/>
    <property type="project" value="UniProtKB-SubCell"/>
</dbReference>
<evidence type="ECO:0000256" key="2">
    <source>
        <dbReference type="ARBA" id="ARBA00023140"/>
    </source>
</evidence>
<dbReference type="InterPro" id="IPR000873">
    <property type="entry name" value="AMP-dep_synth/lig_dom"/>
</dbReference>
<dbReference type="Pfam" id="PF13193">
    <property type="entry name" value="AMP-binding_C"/>
    <property type="match status" value="1"/>
</dbReference>
<reference evidence="5" key="1">
    <citation type="submission" date="2022-12" db="EMBL/GenBank/DDBJ databases">
        <title>Chromosome-level genome assembly of the bean flower thrips Megalurothrips usitatus.</title>
        <authorList>
            <person name="Ma L."/>
            <person name="Liu Q."/>
            <person name="Li H."/>
            <person name="Cai W."/>
        </authorList>
    </citation>
    <scope>NUCLEOTIDE SEQUENCE</scope>
    <source>
        <strain evidence="5">Cailab_2022a</strain>
    </source>
</reference>
<keyword evidence="6" id="KW-1185">Reference proteome</keyword>
<dbReference type="Pfam" id="PF00501">
    <property type="entry name" value="AMP-binding"/>
    <property type="match status" value="1"/>
</dbReference>
<feature type="domain" description="AMP-dependent synthetase/ligase" evidence="3">
    <location>
        <begin position="37"/>
        <end position="393"/>
    </location>
</feature>
<dbReference type="GO" id="GO:0046949">
    <property type="term" value="P:fatty-acyl-CoA biosynthetic process"/>
    <property type="evidence" value="ECO:0007669"/>
    <property type="project" value="TreeGrafter"/>
</dbReference>
<evidence type="ECO:0000313" key="6">
    <source>
        <dbReference type="Proteomes" id="UP001075354"/>
    </source>
</evidence>
<evidence type="ECO:0000256" key="1">
    <source>
        <dbReference type="ARBA" id="ARBA00004275"/>
    </source>
</evidence>
<dbReference type="InterPro" id="IPR045851">
    <property type="entry name" value="AMP-bd_C_sf"/>
</dbReference>
<evidence type="ECO:0000313" key="5">
    <source>
        <dbReference type="EMBL" id="KAJ1519125.1"/>
    </source>
</evidence>
<evidence type="ECO:0000259" key="4">
    <source>
        <dbReference type="Pfam" id="PF13193"/>
    </source>
</evidence>
<dbReference type="SUPFAM" id="SSF56801">
    <property type="entry name" value="Acetyl-CoA synthetase-like"/>
    <property type="match status" value="1"/>
</dbReference>
<feature type="domain" description="AMP-binding enzyme C-terminal" evidence="4">
    <location>
        <begin position="444"/>
        <end position="522"/>
    </location>
</feature>
<dbReference type="InterPro" id="IPR025110">
    <property type="entry name" value="AMP-bd_C"/>
</dbReference>
<proteinExistence type="predicted"/>
<dbReference type="InterPro" id="IPR020845">
    <property type="entry name" value="AMP-binding_CS"/>
</dbReference>
<accession>A0AAV7X2A5</accession>
<dbReference type="AlphaFoldDB" id="A0AAV7X2A5"/>
<dbReference type="PANTHER" id="PTHR24096">
    <property type="entry name" value="LONG-CHAIN-FATTY-ACID--COA LIGASE"/>
    <property type="match status" value="1"/>
</dbReference>
<dbReference type="Proteomes" id="UP001075354">
    <property type="component" value="Unassembled WGS sequence"/>
</dbReference>
<protein>
    <submittedName>
        <fullName evidence="5">Uncharacterized protein</fullName>
    </submittedName>
</protein>
<gene>
    <name evidence="5" type="ORF">ONE63_011278</name>
</gene>
<dbReference type="PROSITE" id="PS00455">
    <property type="entry name" value="AMP_BINDING"/>
    <property type="match status" value="1"/>
</dbReference>
<dbReference type="PANTHER" id="PTHR24096:SF353">
    <property type="entry name" value="GH16244P-RELATED"/>
    <property type="match status" value="1"/>
</dbReference>
<organism evidence="5 6">
    <name type="scientific">Megalurothrips usitatus</name>
    <name type="common">bean blossom thrips</name>
    <dbReference type="NCBI Taxonomy" id="439358"/>
    <lineage>
        <taxon>Eukaryota</taxon>
        <taxon>Metazoa</taxon>
        <taxon>Ecdysozoa</taxon>
        <taxon>Arthropoda</taxon>
        <taxon>Hexapoda</taxon>
        <taxon>Insecta</taxon>
        <taxon>Pterygota</taxon>
        <taxon>Neoptera</taxon>
        <taxon>Paraneoptera</taxon>
        <taxon>Thysanoptera</taxon>
        <taxon>Terebrantia</taxon>
        <taxon>Thripoidea</taxon>
        <taxon>Thripidae</taxon>
        <taxon>Megalurothrips</taxon>
    </lineage>
</organism>
<dbReference type="Gene3D" id="3.40.50.12780">
    <property type="entry name" value="N-terminal domain of ligase-like"/>
    <property type="match status" value="1"/>
</dbReference>
<dbReference type="InterPro" id="IPR042099">
    <property type="entry name" value="ANL_N_sf"/>
</dbReference>
<name>A0AAV7X2A5_9NEOP</name>